<evidence type="ECO:0000256" key="1">
    <source>
        <dbReference type="SAM" id="MobiDB-lite"/>
    </source>
</evidence>
<evidence type="ECO:0000313" key="2">
    <source>
        <dbReference type="EMBL" id="CAH2067702.1"/>
    </source>
</evidence>
<gene>
    <name evidence="2" type="ORF">IPOD504_LOCUS13997</name>
</gene>
<proteinExistence type="predicted"/>
<dbReference type="Proteomes" id="UP000837857">
    <property type="component" value="Chromosome 4"/>
</dbReference>
<evidence type="ECO:0000313" key="3">
    <source>
        <dbReference type="Proteomes" id="UP000837857"/>
    </source>
</evidence>
<accession>A0ABN8IUX3</accession>
<protein>
    <submittedName>
        <fullName evidence="2">Uncharacterized protein</fullName>
    </submittedName>
</protein>
<name>A0ABN8IUX3_9NEOP</name>
<keyword evidence="3" id="KW-1185">Reference proteome</keyword>
<sequence>MPRRCQKLALTSNYSANPVCGYSLTGARGGLRGAGLSGCRDAVTDGRVCAPPRPSPRKLRDSASAMPHTRSMRRWRPRPAAPPSRCT</sequence>
<organism evidence="2 3">
    <name type="scientific">Iphiclides podalirius</name>
    <name type="common">scarce swallowtail</name>
    <dbReference type="NCBI Taxonomy" id="110791"/>
    <lineage>
        <taxon>Eukaryota</taxon>
        <taxon>Metazoa</taxon>
        <taxon>Ecdysozoa</taxon>
        <taxon>Arthropoda</taxon>
        <taxon>Hexapoda</taxon>
        <taxon>Insecta</taxon>
        <taxon>Pterygota</taxon>
        <taxon>Neoptera</taxon>
        <taxon>Endopterygota</taxon>
        <taxon>Lepidoptera</taxon>
        <taxon>Glossata</taxon>
        <taxon>Ditrysia</taxon>
        <taxon>Papilionoidea</taxon>
        <taxon>Papilionidae</taxon>
        <taxon>Papilioninae</taxon>
        <taxon>Iphiclides</taxon>
    </lineage>
</organism>
<feature type="region of interest" description="Disordered" evidence="1">
    <location>
        <begin position="47"/>
        <end position="87"/>
    </location>
</feature>
<dbReference type="EMBL" id="OW152816">
    <property type="protein sequence ID" value="CAH2067702.1"/>
    <property type="molecule type" value="Genomic_DNA"/>
</dbReference>
<reference evidence="2" key="1">
    <citation type="submission" date="2022-03" db="EMBL/GenBank/DDBJ databases">
        <authorList>
            <person name="Martin H S."/>
        </authorList>
    </citation>
    <scope>NUCLEOTIDE SEQUENCE</scope>
</reference>
<feature type="non-terminal residue" evidence="2">
    <location>
        <position position="87"/>
    </location>
</feature>